<dbReference type="EMBL" id="CP024932">
    <property type="protein sequence ID" value="ATZ07905.1"/>
    <property type="molecule type" value="Genomic_DNA"/>
</dbReference>
<evidence type="ECO:0000313" key="16">
    <source>
        <dbReference type="EMBL" id="ATZ09313.1"/>
    </source>
</evidence>
<evidence type="ECO:0000313" key="11">
    <source>
        <dbReference type="EMBL" id="ATZ08633.1"/>
    </source>
</evidence>
<dbReference type="EMBL" id="CP024932">
    <property type="protein sequence ID" value="ATZ08498.1"/>
    <property type="molecule type" value="Genomic_DNA"/>
</dbReference>
<dbReference type="EMBL" id="CP024932">
    <property type="protein sequence ID" value="ATZ09313.1"/>
    <property type="molecule type" value="Genomic_DNA"/>
</dbReference>
<dbReference type="EMBL" id="CP024932">
    <property type="protein sequence ID" value="ATZ09356.1"/>
    <property type="molecule type" value="Genomic_DNA"/>
</dbReference>
<dbReference type="AlphaFoldDB" id="A0ABC8CHA1"/>
<evidence type="ECO:0000313" key="18">
    <source>
        <dbReference type="EMBL" id="ATZ09435.1"/>
    </source>
</evidence>
<evidence type="ECO:0000313" key="5">
    <source>
        <dbReference type="EMBL" id="ATZ07734.1"/>
    </source>
</evidence>
<dbReference type="InterPro" id="IPR001584">
    <property type="entry name" value="Integrase_cat-core"/>
</dbReference>
<evidence type="ECO:0000313" key="15">
    <source>
        <dbReference type="EMBL" id="ATZ09230.1"/>
    </source>
</evidence>
<dbReference type="EMBL" id="CP024932">
    <property type="protein sequence ID" value="ATZ08633.1"/>
    <property type="molecule type" value="Genomic_DNA"/>
</dbReference>
<proteinExistence type="predicted"/>
<dbReference type="NCBIfam" id="NF033546">
    <property type="entry name" value="transpos_IS21"/>
    <property type="match status" value="1"/>
</dbReference>
<dbReference type="Pfam" id="PF22483">
    <property type="entry name" value="Mu-transpos_C_2"/>
    <property type="match status" value="1"/>
</dbReference>
<dbReference type="EMBL" id="CP024932">
    <property type="protein sequence ID" value="ATZ08941.1"/>
    <property type="molecule type" value="Genomic_DNA"/>
</dbReference>
<feature type="domain" description="Integrase catalytic" evidence="1">
    <location>
        <begin position="135"/>
        <end position="317"/>
    </location>
</feature>
<evidence type="ECO:0000313" key="2">
    <source>
        <dbReference type="EMBL" id="ATZ07400.1"/>
    </source>
</evidence>
<dbReference type="EMBL" id="CP024932">
    <property type="protein sequence ID" value="ATZ08033.1"/>
    <property type="molecule type" value="Genomic_DNA"/>
</dbReference>
<dbReference type="RefSeq" id="WP_100618575.1">
    <property type="nucleotide sequence ID" value="NZ_CP024932.1"/>
</dbReference>
<dbReference type="PANTHER" id="PTHR35004">
    <property type="entry name" value="TRANSPOSASE RV3428C-RELATED"/>
    <property type="match status" value="1"/>
</dbReference>
<dbReference type="Proteomes" id="UP000231994">
    <property type="component" value="Chromosome"/>
</dbReference>
<protein>
    <recommendedName>
        <fullName evidence="1">Integrase catalytic domain-containing protein</fullName>
    </recommendedName>
</protein>
<accession>A0ABC8CHA1</accession>
<dbReference type="EMBL" id="CP024932">
    <property type="protein sequence ID" value="ATZ08803.1"/>
    <property type="molecule type" value="Genomic_DNA"/>
</dbReference>
<dbReference type="EMBL" id="CP024932">
    <property type="protein sequence ID" value="ATZ07400.1"/>
    <property type="molecule type" value="Genomic_DNA"/>
</dbReference>
<reference evidence="6 19" key="1">
    <citation type="submission" date="2017-11" db="EMBL/GenBank/DDBJ databases">
        <title>Whole genome sequencing of cultured pathogen.</title>
        <authorList>
            <person name="Hoffmann M."/>
            <person name="Sanchez M."/>
            <person name="Timme R."/>
            <person name="Nudel K."/>
            <person name="Bry L."/>
        </authorList>
    </citation>
    <scope>NUCLEOTIDE SEQUENCE [LARGE SCALE GENOMIC DNA]</scope>
    <source>
        <strain evidence="6 19">216</strain>
    </source>
</reference>
<gene>
    <name evidence="2" type="ORF">A9D01_00170</name>
    <name evidence="3" type="ORF">A9D01_00990</name>
    <name evidence="4" type="ORF">A9D01_01400</name>
    <name evidence="5" type="ORF">A9D01_02105</name>
    <name evidence="6" type="ORF">A9D01_02980</name>
    <name evidence="7" type="ORF">A9D01_03105</name>
    <name evidence="8" type="ORF">A9D01_03950</name>
    <name evidence="9" type="ORF">A9D01_05960</name>
    <name evidence="10" type="ORF">A9D01_06740</name>
    <name evidence="11" type="ORF">A9D01_07630</name>
    <name evidence="12" type="ORF">A9D01_08640</name>
    <name evidence="13" type="ORF">A9D01_09475</name>
    <name evidence="14" type="ORF">A9D01_11060</name>
    <name evidence="15" type="ORF">A9D01_11240</name>
    <name evidence="16" type="ORF">A9D01_11735</name>
    <name evidence="17" type="ORF">A9D01_11980</name>
    <name evidence="18" type="ORF">A9D01_12495</name>
</gene>
<sequence length="544" mass="62015">MVVTDYRAIMFALVAGNRSWNQIRADLGVSKSTIDKASRVVRDHRLDARGIAGLSNAQLEELFPDNRRRNDAEFLAPDFKKVAERMVSGKRVTLKVAHAKYLEFPVGTGQRHYSYRQYCSLFEHYVDVLQLSAQLNHDPGDELMVDWSGDGMVVVDPVSGQRVTAHLFVASLPHSGMMHVSAWPDQKMRSWLLAHRAALEYFGGCPLRLIPDNALTATQQISCGLRGRIPVAEYSTFADFYQIGITAAKGYRPRYKANVEKAVDIAQQWCVEYLDDQEFYSFDMLNKALEDQSDFINDRRPFRGQDISRRQLFEDHEQQLLRPLPDRRWSWSRWKKSKVAMNYHIRIANHWYSVPWKLAGKFVDVQLFDDYLDVFYDGEIVASHRIAPANYGYSTLDEHVPDNHKDLNTQWNRQRLEDWAKSIGTATAQLIGQMFNARKVEAQAYSSVLGVLNLSKDYSRIELEQACGQLLSRKAVPSVNKVAQELKDLKQAAAQAYLPTDVPLSTAIDTTRAHRHQPTADTPDSVSHVRGAGAFAFTDKEWKV</sequence>
<dbReference type="EMBL" id="CP024932">
    <property type="protein sequence ID" value="ATZ09435.1"/>
    <property type="molecule type" value="Genomic_DNA"/>
</dbReference>
<dbReference type="EMBL" id="CP024932">
    <property type="protein sequence ID" value="ATZ07537.1"/>
    <property type="molecule type" value="Genomic_DNA"/>
</dbReference>
<dbReference type="InterPro" id="IPR054353">
    <property type="entry name" value="IstA-like_C"/>
</dbReference>
<evidence type="ECO:0000313" key="10">
    <source>
        <dbReference type="EMBL" id="ATZ08498.1"/>
    </source>
</evidence>
<dbReference type="EMBL" id="CP024932">
    <property type="protein sequence ID" value="ATZ09230.1"/>
    <property type="molecule type" value="Genomic_DNA"/>
</dbReference>
<evidence type="ECO:0000313" key="9">
    <source>
        <dbReference type="EMBL" id="ATZ08379.1"/>
    </source>
</evidence>
<dbReference type="EMBL" id="CP024932">
    <property type="protein sequence ID" value="ATZ07734.1"/>
    <property type="molecule type" value="Genomic_DNA"/>
</dbReference>
<evidence type="ECO:0000313" key="7">
    <source>
        <dbReference type="EMBL" id="ATZ07905.1"/>
    </source>
</evidence>
<dbReference type="EMBL" id="CP024932">
    <property type="protein sequence ID" value="ATZ08379.1"/>
    <property type="molecule type" value="Genomic_DNA"/>
</dbReference>
<name>A0ABC8CHA1_CORST</name>
<evidence type="ECO:0000313" key="12">
    <source>
        <dbReference type="EMBL" id="ATZ08803.1"/>
    </source>
</evidence>
<dbReference type="EMBL" id="CP024932">
    <property type="protein sequence ID" value="ATZ07887.1"/>
    <property type="molecule type" value="Genomic_DNA"/>
</dbReference>
<dbReference type="EMBL" id="CP024932">
    <property type="protein sequence ID" value="ATZ07607.1"/>
    <property type="molecule type" value="Genomic_DNA"/>
</dbReference>
<evidence type="ECO:0000313" key="14">
    <source>
        <dbReference type="EMBL" id="ATZ09203.1"/>
    </source>
</evidence>
<evidence type="ECO:0000313" key="4">
    <source>
        <dbReference type="EMBL" id="ATZ07607.1"/>
    </source>
</evidence>
<evidence type="ECO:0000313" key="19">
    <source>
        <dbReference type="Proteomes" id="UP000231994"/>
    </source>
</evidence>
<evidence type="ECO:0000313" key="17">
    <source>
        <dbReference type="EMBL" id="ATZ09356.1"/>
    </source>
</evidence>
<dbReference type="PANTHER" id="PTHR35004:SF8">
    <property type="entry name" value="TRANSPOSASE RV3428C-RELATED"/>
    <property type="match status" value="1"/>
</dbReference>
<evidence type="ECO:0000259" key="1">
    <source>
        <dbReference type="PROSITE" id="PS50994"/>
    </source>
</evidence>
<dbReference type="EMBL" id="CP024932">
    <property type="protein sequence ID" value="ATZ09203.1"/>
    <property type="molecule type" value="Genomic_DNA"/>
</dbReference>
<organism evidence="6 19">
    <name type="scientific">Corynebacterium striatum</name>
    <dbReference type="NCBI Taxonomy" id="43770"/>
    <lineage>
        <taxon>Bacteria</taxon>
        <taxon>Bacillati</taxon>
        <taxon>Actinomycetota</taxon>
        <taxon>Actinomycetes</taxon>
        <taxon>Mycobacteriales</taxon>
        <taxon>Corynebacteriaceae</taxon>
        <taxon>Corynebacterium</taxon>
    </lineage>
</organism>
<dbReference type="PROSITE" id="PS50994">
    <property type="entry name" value="INTEGRASE"/>
    <property type="match status" value="1"/>
</dbReference>
<evidence type="ECO:0000313" key="3">
    <source>
        <dbReference type="EMBL" id="ATZ07537.1"/>
    </source>
</evidence>
<evidence type="ECO:0000313" key="6">
    <source>
        <dbReference type="EMBL" id="ATZ07887.1"/>
    </source>
</evidence>
<evidence type="ECO:0000313" key="8">
    <source>
        <dbReference type="EMBL" id="ATZ08033.1"/>
    </source>
</evidence>
<evidence type="ECO:0000313" key="13">
    <source>
        <dbReference type="EMBL" id="ATZ08941.1"/>
    </source>
</evidence>